<keyword evidence="3" id="KW-1185">Reference proteome</keyword>
<gene>
    <name evidence="2" type="ORF">M378DRAFT_287717</name>
</gene>
<evidence type="ECO:0000313" key="2">
    <source>
        <dbReference type="EMBL" id="KIL58924.1"/>
    </source>
</evidence>
<keyword evidence="1" id="KW-1133">Transmembrane helix</keyword>
<dbReference type="Proteomes" id="UP000054549">
    <property type="component" value="Unassembled WGS sequence"/>
</dbReference>
<sequence length="126" mass="14564">MLIVSIRIEEGTCTLANQGFSFRHVRSIDPIFRCDFSGSSVAAAYSTRATVPRGRCDIRSKLPLAELRSIIRFFERPKATRVTRRNSHHIASLFFFFFFFSIAARFYYANVSKYYNSVTWLKSPMA</sequence>
<proteinExistence type="predicted"/>
<organism evidence="2 3">
    <name type="scientific">Amanita muscaria (strain Koide BX008)</name>
    <dbReference type="NCBI Taxonomy" id="946122"/>
    <lineage>
        <taxon>Eukaryota</taxon>
        <taxon>Fungi</taxon>
        <taxon>Dikarya</taxon>
        <taxon>Basidiomycota</taxon>
        <taxon>Agaricomycotina</taxon>
        <taxon>Agaricomycetes</taxon>
        <taxon>Agaricomycetidae</taxon>
        <taxon>Agaricales</taxon>
        <taxon>Pluteineae</taxon>
        <taxon>Amanitaceae</taxon>
        <taxon>Amanita</taxon>
    </lineage>
</organism>
<protein>
    <submittedName>
        <fullName evidence="2">Uncharacterized protein</fullName>
    </submittedName>
</protein>
<dbReference type="InParanoid" id="A0A0C2SXR1"/>
<reference evidence="2 3" key="1">
    <citation type="submission" date="2014-04" db="EMBL/GenBank/DDBJ databases">
        <title>Evolutionary Origins and Diversification of the Mycorrhizal Mutualists.</title>
        <authorList>
            <consortium name="DOE Joint Genome Institute"/>
            <consortium name="Mycorrhizal Genomics Consortium"/>
            <person name="Kohler A."/>
            <person name="Kuo A."/>
            <person name="Nagy L.G."/>
            <person name="Floudas D."/>
            <person name="Copeland A."/>
            <person name="Barry K.W."/>
            <person name="Cichocki N."/>
            <person name="Veneault-Fourrey C."/>
            <person name="LaButti K."/>
            <person name="Lindquist E.A."/>
            <person name="Lipzen A."/>
            <person name="Lundell T."/>
            <person name="Morin E."/>
            <person name="Murat C."/>
            <person name="Riley R."/>
            <person name="Ohm R."/>
            <person name="Sun H."/>
            <person name="Tunlid A."/>
            <person name="Henrissat B."/>
            <person name="Grigoriev I.V."/>
            <person name="Hibbett D.S."/>
            <person name="Martin F."/>
        </authorList>
    </citation>
    <scope>NUCLEOTIDE SEQUENCE [LARGE SCALE GENOMIC DNA]</scope>
    <source>
        <strain evidence="2 3">Koide BX008</strain>
    </source>
</reference>
<keyword evidence="1" id="KW-0812">Transmembrane</keyword>
<dbReference type="HOGENOM" id="CLU_1981082_0_0_1"/>
<keyword evidence="1" id="KW-0472">Membrane</keyword>
<feature type="transmembrane region" description="Helical" evidence="1">
    <location>
        <begin position="90"/>
        <end position="108"/>
    </location>
</feature>
<name>A0A0C2SXR1_AMAMK</name>
<evidence type="ECO:0000256" key="1">
    <source>
        <dbReference type="SAM" id="Phobius"/>
    </source>
</evidence>
<dbReference type="EMBL" id="KN818326">
    <property type="protein sequence ID" value="KIL58924.1"/>
    <property type="molecule type" value="Genomic_DNA"/>
</dbReference>
<dbReference type="AlphaFoldDB" id="A0A0C2SXR1"/>
<accession>A0A0C2SXR1</accession>
<evidence type="ECO:0000313" key="3">
    <source>
        <dbReference type="Proteomes" id="UP000054549"/>
    </source>
</evidence>